<protein>
    <submittedName>
        <fullName evidence="6">T9SS C-terminal target domain-containing protein</fullName>
    </submittedName>
</protein>
<reference evidence="6 7" key="1">
    <citation type="submission" date="2018-11" db="EMBL/GenBank/DDBJ databases">
        <title>Chitinophaga lutea sp.nov., isolate from arsenic contaminated soil.</title>
        <authorList>
            <person name="Zong Y."/>
        </authorList>
    </citation>
    <scope>NUCLEOTIDE SEQUENCE [LARGE SCALE GENOMIC DNA]</scope>
    <source>
        <strain evidence="6 7">ZY74</strain>
    </source>
</reference>
<dbReference type="PANTHER" id="PTHR43399">
    <property type="entry name" value="SUBTILISIN-RELATED"/>
    <property type="match status" value="1"/>
</dbReference>
<dbReference type="Pfam" id="PF18962">
    <property type="entry name" value="Por_Secre_tail"/>
    <property type="match status" value="1"/>
</dbReference>
<dbReference type="Gene3D" id="3.40.50.200">
    <property type="entry name" value="Peptidase S8/S53 domain"/>
    <property type="match status" value="1"/>
</dbReference>
<dbReference type="NCBIfam" id="TIGR04183">
    <property type="entry name" value="Por_Secre_tail"/>
    <property type="match status" value="1"/>
</dbReference>
<proteinExistence type="inferred from homology"/>
<dbReference type="InterPro" id="IPR008979">
    <property type="entry name" value="Galactose-bd-like_sf"/>
</dbReference>
<dbReference type="Proteomes" id="UP000278351">
    <property type="component" value="Unassembled WGS sequence"/>
</dbReference>
<feature type="chain" id="PRO_5018254077" evidence="3">
    <location>
        <begin position="30"/>
        <end position="923"/>
    </location>
</feature>
<evidence type="ECO:0000256" key="3">
    <source>
        <dbReference type="SAM" id="SignalP"/>
    </source>
</evidence>
<evidence type="ECO:0000313" key="7">
    <source>
        <dbReference type="Proteomes" id="UP000278351"/>
    </source>
</evidence>
<dbReference type="InterPro" id="IPR000209">
    <property type="entry name" value="Peptidase_S8/S53_dom"/>
</dbReference>
<dbReference type="InterPro" id="IPR051048">
    <property type="entry name" value="Peptidase_S8/S53_subtilisin"/>
</dbReference>
<evidence type="ECO:0000256" key="1">
    <source>
        <dbReference type="ARBA" id="ARBA00011073"/>
    </source>
</evidence>
<evidence type="ECO:0000313" key="6">
    <source>
        <dbReference type="EMBL" id="RPE09131.1"/>
    </source>
</evidence>
<dbReference type="Gene3D" id="2.60.120.380">
    <property type="match status" value="1"/>
</dbReference>
<dbReference type="SUPFAM" id="SSF49785">
    <property type="entry name" value="Galactose-binding domain-like"/>
    <property type="match status" value="1"/>
</dbReference>
<dbReference type="Pfam" id="PF00082">
    <property type="entry name" value="Peptidase_S8"/>
    <property type="match status" value="1"/>
</dbReference>
<keyword evidence="7" id="KW-1185">Reference proteome</keyword>
<dbReference type="GO" id="GO:0006508">
    <property type="term" value="P:proteolysis"/>
    <property type="evidence" value="ECO:0007669"/>
    <property type="project" value="InterPro"/>
</dbReference>
<dbReference type="RefSeq" id="WP_123848128.1">
    <property type="nucleotide sequence ID" value="NZ_RPDH01000002.1"/>
</dbReference>
<dbReference type="InterPro" id="IPR034058">
    <property type="entry name" value="TagA/B/C/D_pept_dom"/>
</dbReference>
<feature type="signal peptide" evidence="3">
    <location>
        <begin position="1"/>
        <end position="29"/>
    </location>
</feature>
<dbReference type="PROSITE" id="PS51892">
    <property type="entry name" value="SUBTILASE"/>
    <property type="match status" value="1"/>
</dbReference>
<dbReference type="GO" id="GO:0004252">
    <property type="term" value="F:serine-type endopeptidase activity"/>
    <property type="evidence" value="ECO:0007669"/>
    <property type="project" value="InterPro"/>
</dbReference>
<comment type="caution">
    <text evidence="2">Lacks conserved residue(s) required for the propagation of feature annotation.</text>
</comment>
<sequence>MRVTLSPRLFFTVSCIVAILATCRLSAQSDPFVQRYAAPVPDTQEHRKKPDFFLVRFPAFPGETNLNRLQRKRSLSPLYHIVGTIPADTSVKSWPANGNWKATEAVLDKLDQLAARDSITVLANAAPPPARLLRWETPDKLAFLRVAKKDWAAFISHPSVIIVDLQRRPRTETVLNTANYTLNRITTLQARLPALRGENMRVSLKETLYDTADIDLVQRHIPTANEPAETAVHATIMATLMAGAGNSGTSGKGVAPAARIASADFLRLLPDAPGYFAQYNLHAQNHSYGTGLENYYGLEAVAYDEQVHAADTLVHVFSSGNSGAATPTAGLYTGLAGFANLTGTFKQAKNVIVVGGTDSINNVPALSSGGPAYDGRIKPELVAFGEEGTSGAAALTTGAVLLLQESYRSTHGQMPPAALIKAVLVNSADDTGAPGPGYRTGYGALNAWEAVQTIREQRFSSGAVTNGSTYTQTIPVPAGQQLLKVTMSYADVPAAANAAKALVNDLDLEITDAAGNRYAPWVLSTAPFRDSLLKAARTGRDSLNNTEQVGIMLPAAGNYTVTVHGRAVAAGSQRFHLAWQMVPAAHFDWQYPAANEILPAREPVTLRWRSTFGGTGRLLYSLDKGANWRLINGNADLAQGYATWETPDVFGEALLKMEQGATAVVSAPFLVSPRIQVQTGFNCTDSALLYWNRIPGARYYQVYALNGAYFSPFSQTADTVLILKKNAALPQVFAVSPVAAMEGARSRGIDYTKQGLDCYIRTFTADLDNNGQVQLRLTLGSTWQLKSITWERQGAALAQTPVSGGLIYQHNDAAPPQGIVYYRVKLETANGQFIYSAAIPVRVLTESAYLLFPNPAAATLQILAARLEAQEIRIMDVQGRVVRTLLLQNLLQPVSLQGLSAGTYWCIIYRNGEKIFTGQFVKL</sequence>
<name>A0A3N4PVL5_9BACT</name>
<feature type="domain" description="Secretion system C-terminal sorting" evidence="5">
    <location>
        <begin position="851"/>
        <end position="915"/>
    </location>
</feature>
<dbReference type="AlphaFoldDB" id="A0A3N4PVL5"/>
<keyword evidence="3" id="KW-0732">Signal</keyword>
<dbReference type="InterPro" id="IPR026444">
    <property type="entry name" value="Secre_tail"/>
</dbReference>
<evidence type="ECO:0000256" key="2">
    <source>
        <dbReference type="PROSITE-ProRule" id="PRU01240"/>
    </source>
</evidence>
<dbReference type="OrthoDB" id="9792152at2"/>
<comment type="caution">
    <text evidence="6">The sequence shown here is derived from an EMBL/GenBank/DDBJ whole genome shotgun (WGS) entry which is preliminary data.</text>
</comment>
<gene>
    <name evidence="6" type="ORF">EGT74_19165</name>
</gene>
<dbReference type="CDD" id="cd04842">
    <property type="entry name" value="Peptidases_S8_Kp43_protease"/>
    <property type="match status" value="1"/>
</dbReference>
<feature type="domain" description="Peptidase S8/S53" evidence="4">
    <location>
        <begin position="224"/>
        <end position="443"/>
    </location>
</feature>
<dbReference type="InterPro" id="IPR036852">
    <property type="entry name" value="Peptidase_S8/S53_dom_sf"/>
</dbReference>
<evidence type="ECO:0000259" key="5">
    <source>
        <dbReference type="Pfam" id="PF18962"/>
    </source>
</evidence>
<dbReference type="EMBL" id="RPDH01000002">
    <property type="protein sequence ID" value="RPE09131.1"/>
    <property type="molecule type" value="Genomic_DNA"/>
</dbReference>
<evidence type="ECO:0000259" key="4">
    <source>
        <dbReference type="Pfam" id="PF00082"/>
    </source>
</evidence>
<dbReference type="PANTHER" id="PTHR43399:SF4">
    <property type="entry name" value="CELL WALL-ASSOCIATED PROTEASE"/>
    <property type="match status" value="1"/>
</dbReference>
<comment type="similarity">
    <text evidence="1 2">Belongs to the peptidase S8 family.</text>
</comment>
<accession>A0A3N4PVL5</accession>
<organism evidence="6 7">
    <name type="scientific">Chitinophaga lutea</name>
    <dbReference type="NCBI Taxonomy" id="2488634"/>
    <lineage>
        <taxon>Bacteria</taxon>
        <taxon>Pseudomonadati</taxon>
        <taxon>Bacteroidota</taxon>
        <taxon>Chitinophagia</taxon>
        <taxon>Chitinophagales</taxon>
        <taxon>Chitinophagaceae</taxon>
        <taxon>Chitinophaga</taxon>
    </lineage>
</organism>
<dbReference type="SUPFAM" id="SSF52743">
    <property type="entry name" value="Subtilisin-like"/>
    <property type="match status" value="1"/>
</dbReference>